<gene>
    <name evidence="1" type="ORF">RSE6_13055</name>
</gene>
<evidence type="ECO:0000313" key="2">
    <source>
        <dbReference type="Proteomes" id="UP000177625"/>
    </source>
</evidence>
<dbReference type="AlphaFoldDB" id="A0A1E1MRZ9"/>
<organism evidence="1 2">
    <name type="scientific">Rhynchosporium secalis</name>
    <name type="common">Barley scald fungus</name>
    <dbReference type="NCBI Taxonomy" id="38038"/>
    <lineage>
        <taxon>Eukaryota</taxon>
        <taxon>Fungi</taxon>
        <taxon>Dikarya</taxon>
        <taxon>Ascomycota</taxon>
        <taxon>Pezizomycotina</taxon>
        <taxon>Leotiomycetes</taxon>
        <taxon>Helotiales</taxon>
        <taxon>Ploettnerulaceae</taxon>
        <taxon>Rhynchosporium</taxon>
    </lineage>
</organism>
<accession>A0A1E1MRZ9</accession>
<name>A0A1E1MRZ9_RHYSE</name>
<evidence type="ECO:0000313" key="1">
    <source>
        <dbReference type="EMBL" id="CZT51846.1"/>
    </source>
</evidence>
<protein>
    <submittedName>
        <fullName evidence="1">Uncharacterized protein</fullName>
    </submittedName>
</protein>
<sequence length="254" mass="28617">MHVCSDVPGRRTDWPQANNLTMIDRSTTTGIIGDLRSLKTLHEPHGRHYAQPGEHTRNLNTCEGLHSTQAIDHLRSQGFTSNLISNIRSQKREWKNSESKLFDITLLESLHISHSLRLLRNSHFSVTRVAVDLREKKPVILPAILARAYLLYTSAATTINGCLDILGDILPLPTLLIHQETQTKSSVNRQVPTVPGKIYRPRRCFCLTALANTQQLLPKPRIHPIKFDRAIIAHTAPKDKAILHLSKIDSFVTC</sequence>
<dbReference type="Proteomes" id="UP000177625">
    <property type="component" value="Unassembled WGS sequence"/>
</dbReference>
<reference evidence="2" key="1">
    <citation type="submission" date="2016-03" db="EMBL/GenBank/DDBJ databases">
        <authorList>
            <person name="Guldener U."/>
        </authorList>
    </citation>
    <scope>NUCLEOTIDE SEQUENCE [LARGE SCALE GENOMIC DNA]</scope>
</reference>
<dbReference type="EMBL" id="FJVC01000514">
    <property type="protein sequence ID" value="CZT51846.1"/>
    <property type="molecule type" value="Genomic_DNA"/>
</dbReference>
<keyword evidence="2" id="KW-1185">Reference proteome</keyword>
<proteinExistence type="predicted"/>